<name>A0A177ING8_9CORY</name>
<dbReference type="Gene3D" id="3.40.50.150">
    <property type="entry name" value="Vaccinia Virus protein VP39"/>
    <property type="match status" value="1"/>
</dbReference>
<dbReference type="GO" id="GO:0003677">
    <property type="term" value="F:DNA binding"/>
    <property type="evidence" value="ECO:0007669"/>
    <property type="project" value="InterPro"/>
</dbReference>
<gene>
    <name evidence="5" type="ORF">AYJ05_11515</name>
</gene>
<evidence type="ECO:0000256" key="1">
    <source>
        <dbReference type="ARBA" id="ARBA00022603"/>
    </source>
</evidence>
<dbReference type="Pfam" id="PF02384">
    <property type="entry name" value="N6_Mtase"/>
    <property type="match status" value="1"/>
</dbReference>
<dbReference type="AlphaFoldDB" id="A0A177ING8"/>
<proteinExistence type="predicted"/>
<evidence type="ECO:0000313" key="6">
    <source>
        <dbReference type="Proteomes" id="UP000076947"/>
    </source>
</evidence>
<comment type="caution">
    <text evidence="5">The sequence shown here is derived from an EMBL/GenBank/DDBJ whole genome shotgun (WGS) entry which is preliminary data.</text>
</comment>
<evidence type="ECO:0000313" key="5">
    <source>
        <dbReference type="EMBL" id="OAH29781.1"/>
    </source>
</evidence>
<dbReference type="Proteomes" id="UP000076947">
    <property type="component" value="Unassembled WGS sequence"/>
</dbReference>
<dbReference type="InterPro" id="IPR002052">
    <property type="entry name" value="DNA_methylase_N6_adenine_CS"/>
</dbReference>
<dbReference type="EMBL" id="LSTQ01000011">
    <property type="protein sequence ID" value="OAH29781.1"/>
    <property type="molecule type" value="Genomic_DNA"/>
</dbReference>
<dbReference type="PROSITE" id="PS00092">
    <property type="entry name" value="N6_MTASE"/>
    <property type="match status" value="1"/>
</dbReference>
<dbReference type="GO" id="GO:0008170">
    <property type="term" value="F:N-methyltransferase activity"/>
    <property type="evidence" value="ECO:0007669"/>
    <property type="project" value="InterPro"/>
</dbReference>
<organism evidence="5 6">
    <name type="scientific">Corynebacterium stationis</name>
    <dbReference type="NCBI Taxonomy" id="1705"/>
    <lineage>
        <taxon>Bacteria</taxon>
        <taxon>Bacillati</taxon>
        <taxon>Actinomycetota</taxon>
        <taxon>Actinomycetes</taxon>
        <taxon>Mycobacteriales</taxon>
        <taxon>Corynebacteriaceae</taxon>
        <taxon>Corynebacterium</taxon>
    </lineage>
</organism>
<evidence type="ECO:0000256" key="2">
    <source>
        <dbReference type="ARBA" id="ARBA00022679"/>
    </source>
</evidence>
<feature type="domain" description="DNA methylase adenine-specific" evidence="4">
    <location>
        <begin position="300"/>
        <end position="403"/>
    </location>
</feature>
<keyword evidence="1" id="KW-0489">Methyltransferase</keyword>
<evidence type="ECO:0000256" key="3">
    <source>
        <dbReference type="ARBA" id="ARBA00022747"/>
    </source>
</evidence>
<protein>
    <recommendedName>
        <fullName evidence="4">DNA methylase adenine-specific domain-containing protein</fullName>
    </recommendedName>
</protein>
<evidence type="ECO:0000259" key="4">
    <source>
        <dbReference type="Pfam" id="PF02384"/>
    </source>
</evidence>
<keyword evidence="2" id="KW-0808">Transferase</keyword>
<dbReference type="InterPro" id="IPR050953">
    <property type="entry name" value="N4_N6_ade-DNA_methylase"/>
</dbReference>
<accession>A0A177ING8</accession>
<keyword evidence="6" id="KW-1185">Reference proteome</keyword>
<dbReference type="OrthoDB" id="4280289at2"/>
<dbReference type="RefSeq" id="WP_066839322.1">
    <property type="nucleotide sequence ID" value="NZ_LSTQ01000011.1"/>
</dbReference>
<dbReference type="PRINTS" id="PR00507">
    <property type="entry name" value="N12N6MTFRASE"/>
</dbReference>
<dbReference type="PANTHER" id="PTHR33841">
    <property type="entry name" value="DNA METHYLTRANSFERASE YEEA-RELATED"/>
    <property type="match status" value="1"/>
</dbReference>
<dbReference type="PANTHER" id="PTHR33841:SF4">
    <property type="entry name" value="RESTRICTION MODIFICATION SYSTEM DNA SPECIFICITY DOMAIN"/>
    <property type="match status" value="1"/>
</dbReference>
<sequence>MTTPQSLIARLASPDATGRTEADIQSDIKTLLTTADFDLDTPRLEEQIGDGSRRRIDIATGATVIEVKKRLTNENADADYINQLAGYVTTRMNQDGSRYNGILTDGKTWWLFEQSPANGSFARRSTFELAPGATGVGLIEWLQAVLATRSNITPTHANIESLLGASSPAYDQDVAYLLDLYAQVRTNPTVGLKRDLWARLLRSALGTGFDADNNKLFIDHTLLVVEASVIGHAVMGLPLDDLIQHPERLLSGDEFRQAGIYNVIESGFFDWILLAKGGQQYLSRIVKRIQMFDWSDIDHDALKILYESVINADVRKGNGEYYTPDWLAEGVTAKVLDKPLEQSALDPACGSGTFLFQAIRRIITAAEAAGWDSPTIVEHVQSHVFGLDIHPVSVLLARVTYLLALGEHLHDRGDVWVPVHLGDSMQWYQPGDHEENVITINTEGVDLADVQNATLFSIARTLTFPLNSMGDTDTFDQLVTAMTDRAKEHTDPAKPRPEIDSVLRRFGITSDTKDYALLVETFATLCDLNAEGRDSIWGFYIRNQVRPLWLSMPSRRVDVLIGNPPWVAYRYMTPDLQEKYRAFADRYNLWHGGEVATQQDLVGLFITRSVAKYLNDGGTFGFVTPLAVLSRKAYEGFRAGRWGTYLRGEFTETWDLEKMRPRGFFPVPSAVVFGMRHTFHDPTKISEEPACGFPPTKKMLSGRRVRNDWPATYEALTITEKKNVELGADTGDRSPYNEVVVNGATIFPRVLFFVVEQTQTTSRLGRTQGTTTVESYRTKLEKEPWKSQPSWSATLPSRYVFDVHLGSTLVPFGLLKPWRAVLPIERQQLMDEKQIHNADNSMRDWWRDVSQRWEDNKTKQSKLSLMENLDYQRKLSKQLNAVKHRVVYTASGNTLAAARVTKPSVIIDHKLYWMPASGEDEAKYLTAILNSPVTTEMVAVYQSRGLFGGRDFDKNVWRLPIPKFDPADPLHAQLVDLAAKAEEVAAGVDAGTYGFQKHRQLVRNALAEAGITEPMNTAVKTLLGEDD</sequence>
<reference evidence="6" key="1">
    <citation type="submission" date="2016-02" db="EMBL/GenBank/DDBJ databases">
        <authorList>
            <person name="Kaur G."/>
            <person name="Nair G.R."/>
            <person name="Mayilraj S."/>
        </authorList>
    </citation>
    <scope>NUCLEOTIDE SEQUENCE [LARGE SCALE GENOMIC DNA]</scope>
    <source>
        <strain evidence="6">GA-15</strain>
    </source>
</reference>
<keyword evidence="3" id="KW-0680">Restriction system</keyword>
<dbReference type="GO" id="GO:0032259">
    <property type="term" value="P:methylation"/>
    <property type="evidence" value="ECO:0007669"/>
    <property type="project" value="UniProtKB-KW"/>
</dbReference>
<dbReference type="InterPro" id="IPR029063">
    <property type="entry name" value="SAM-dependent_MTases_sf"/>
</dbReference>
<dbReference type="GO" id="GO:0009307">
    <property type="term" value="P:DNA restriction-modification system"/>
    <property type="evidence" value="ECO:0007669"/>
    <property type="project" value="UniProtKB-KW"/>
</dbReference>
<dbReference type="InterPro" id="IPR003356">
    <property type="entry name" value="DNA_methylase_A-5"/>
</dbReference>
<dbReference type="SUPFAM" id="SSF53335">
    <property type="entry name" value="S-adenosyl-L-methionine-dependent methyltransferases"/>
    <property type="match status" value="1"/>
</dbReference>
<dbReference type="GO" id="GO:0009007">
    <property type="term" value="F:site-specific DNA-methyltransferase (adenine-specific) activity"/>
    <property type="evidence" value="ECO:0007669"/>
    <property type="project" value="UniProtKB-EC"/>
</dbReference>